<organism evidence="7 8">
    <name type="scientific">Inmirania thermothiophila</name>
    <dbReference type="NCBI Taxonomy" id="1750597"/>
    <lineage>
        <taxon>Bacteria</taxon>
        <taxon>Pseudomonadati</taxon>
        <taxon>Pseudomonadota</taxon>
        <taxon>Gammaproteobacteria</taxon>
        <taxon>Chromatiales</taxon>
        <taxon>Ectothiorhodospiraceae</taxon>
        <taxon>Inmirania</taxon>
    </lineage>
</organism>
<gene>
    <name evidence="7" type="ORF">EDC57_2223</name>
</gene>
<name>A0A3N1XSB6_9GAMM</name>
<proteinExistence type="predicted"/>
<feature type="transmembrane region" description="Helical" evidence="6">
    <location>
        <begin position="186"/>
        <end position="206"/>
    </location>
</feature>
<keyword evidence="2" id="KW-1003">Cell membrane</keyword>
<dbReference type="InterPro" id="IPR038730">
    <property type="entry name" value="HyfE-like"/>
</dbReference>
<feature type="transmembrane region" description="Helical" evidence="6">
    <location>
        <begin position="135"/>
        <end position="152"/>
    </location>
</feature>
<dbReference type="RefSeq" id="WP_123401966.1">
    <property type="nucleotide sequence ID" value="NZ_RJVI01000003.1"/>
</dbReference>
<sequence>MRAYLDLPLTEQAILTLAAMVLVSAFALLAQPRVVATIRVFAWQGVLLAATTALVAWDSGRSHLYLSAALTLALKGLLIPWLLVRQARALGILRDFDIVVRPGLILLAAGALVVFCYNAALPIERFSDSVTRDTIGLSLAIVLLGMLMLVTRRKAVTQVVGFMAVENGLFFAAVSATQGMPMVVELGIAFDVLVAAVLFGVIFLHIRDSIDSLDVDQLSRLTEATE</sequence>
<keyword evidence="8" id="KW-1185">Reference proteome</keyword>
<protein>
    <submittedName>
        <fullName evidence="7">Hydrogenase-4 component E</fullName>
    </submittedName>
</protein>
<dbReference type="Proteomes" id="UP000276634">
    <property type="component" value="Unassembled WGS sequence"/>
</dbReference>
<keyword evidence="4 6" id="KW-1133">Transmembrane helix</keyword>
<evidence type="ECO:0000256" key="2">
    <source>
        <dbReference type="ARBA" id="ARBA00022475"/>
    </source>
</evidence>
<dbReference type="AlphaFoldDB" id="A0A3N1XSB6"/>
<evidence type="ECO:0000256" key="5">
    <source>
        <dbReference type="ARBA" id="ARBA00023136"/>
    </source>
</evidence>
<feature type="transmembrane region" description="Helical" evidence="6">
    <location>
        <begin position="63"/>
        <end position="84"/>
    </location>
</feature>
<evidence type="ECO:0000256" key="6">
    <source>
        <dbReference type="SAM" id="Phobius"/>
    </source>
</evidence>
<keyword evidence="5 6" id="KW-0472">Membrane</keyword>
<comment type="subcellular location">
    <subcellularLocation>
        <location evidence="1">Cell membrane</location>
        <topology evidence="1">Multi-pass membrane protein</topology>
    </subcellularLocation>
</comment>
<keyword evidence="3 6" id="KW-0812">Transmembrane</keyword>
<dbReference type="EMBL" id="RJVI01000003">
    <property type="protein sequence ID" value="ROR29553.1"/>
    <property type="molecule type" value="Genomic_DNA"/>
</dbReference>
<evidence type="ECO:0000256" key="4">
    <source>
        <dbReference type="ARBA" id="ARBA00022989"/>
    </source>
</evidence>
<dbReference type="PANTHER" id="PTHR38601">
    <property type="entry name" value="HYDROGENASE-4 COMPONENT E"/>
    <property type="match status" value="1"/>
</dbReference>
<feature type="transmembrane region" description="Helical" evidence="6">
    <location>
        <begin position="37"/>
        <end position="57"/>
    </location>
</feature>
<feature type="transmembrane region" description="Helical" evidence="6">
    <location>
        <begin position="104"/>
        <end position="123"/>
    </location>
</feature>
<dbReference type="PANTHER" id="PTHR38601:SF1">
    <property type="entry name" value="HYDROGENASE-4 COMPONENT E"/>
    <property type="match status" value="1"/>
</dbReference>
<accession>A0A3N1XSB6</accession>
<feature type="transmembrane region" description="Helical" evidence="6">
    <location>
        <begin position="159"/>
        <end position="180"/>
    </location>
</feature>
<evidence type="ECO:0000313" key="8">
    <source>
        <dbReference type="Proteomes" id="UP000276634"/>
    </source>
</evidence>
<evidence type="ECO:0000256" key="3">
    <source>
        <dbReference type="ARBA" id="ARBA00022692"/>
    </source>
</evidence>
<evidence type="ECO:0000313" key="7">
    <source>
        <dbReference type="EMBL" id="ROR29553.1"/>
    </source>
</evidence>
<evidence type="ECO:0000256" key="1">
    <source>
        <dbReference type="ARBA" id="ARBA00004651"/>
    </source>
</evidence>
<comment type="caution">
    <text evidence="7">The sequence shown here is derived from an EMBL/GenBank/DDBJ whole genome shotgun (WGS) entry which is preliminary data.</text>
</comment>
<reference evidence="7 8" key="1">
    <citation type="submission" date="2018-11" db="EMBL/GenBank/DDBJ databases">
        <title>Genomic Encyclopedia of Type Strains, Phase IV (KMG-IV): sequencing the most valuable type-strain genomes for metagenomic binning, comparative biology and taxonomic classification.</title>
        <authorList>
            <person name="Goeker M."/>
        </authorList>
    </citation>
    <scope>NUCLEOTIDE SEQUENCE [LARGE SCALE GENOMIC DNA]</scope>
    <source>
        <strain evidence="7 8">DSM 100275</strain>
    </source>
</reference>
<dbReference type="OrthoDB" id="5298295at2"/>
<feature type="transmembrane region" description="Helical" evidence="6">
    <location>
        <begin position="12"/>
        <end position="30"/>
    </location>
</feature>
<dbReference type="GO" id="GO:0005886">
    <property type="term" value="C:plasma membrane"/>
    <property type="evidence" value="ECO:0007669"/>
    <property type="project" value="UniProtKB-SubCell"/>
</dbReference>